<gene>
    <name evidence="3" type="ORF">DB88DRAFT_488717</name>
</gene>
<dbReference type="AlphaFoldDB" id="A0AAD9D0V2"/>
<dbReference type="PANTHER" id="PTHR34826:SF2">
    <property type="entry name" value="UPF0590 PROTEIN C409.17C"/>
    <property type="match status" value="1"/>
</dbReference>
<feature type="region of interest" description="Disordered" evidence="1">
    <location>
        <begin position="264"/>
        <end position="300"/>
    </location>
</feature>
<comment type="caution">
    <text evidence="3">The sequence shown here is derived from an EMBL/GenBank/DDBJ whole genome shotgun (WGS) entry which is preliminary data.</text>
</comment>
<keyword evidence="4" id="KW-1185">Reference proteome</keyword>
<dbReference type="Pfam" id="PF08588">
    <property type="entry name" value="Duc1"/>
    <property type="match status" value="1"/>
</dbReference>
<dbReference type="EMBL" id="JAODAN010000005">
    <property type="protein sequence ID" value="KAK1923985.1"/>
    <property type="molecule type" value="Genomic_DNA"/>
</dbReference>
<protein>
    <recommendedName>
        <fullName evidence="2">Domain of unknown function at the cortex 1 domain-containing protein</fullName>
    </recommendedName>
</protein>
<evidence type="ECO:0000259" key="2">
    <source>
        <dbReference type="Pfam" id="PF08588"/>
    </source>
</evidence>
<evidence type="ECO:0000256" key="1">
    <source>
        <dbReference type="SAM" id="MobiDB-lite"/>
    </source>
</evidence>
<name>A0AAD9D0V2_PAPLA</name>
<evidence type="ECO:0000313" key="3">
    <source>
        <dbReference type="EMBL" id="KAK1923985.1"/>
    </source>
</evidence>
<organism evidence="3 4">
    <name type="scientific">Papiliotrema laurentii</name>
    <name type="common">Cryptococcus laurentii</name>
    <dbReference type="NCBI Taxonomy" id="5418"/>
    <lineage>
        <taxon>Eukaryota</taxon>
        <taxon>Fungi</taxon>
        <taxon>Dikarya</taxon>
        <taxon>Basidiomycota</taxon>
        <taxon>Agaricomycotina</taxon>
        <taxon>Tremellomycetes</taxon>
        <taxon>Tremellales</taxon>
        <taxon>Rhynchogastremaceae</taxon>
        <taxon>Papiliotrema</taxon>
    </lineage>
</organism>
<reference evidence="3" key="1">
    <citation type="submission" date="2023-02" db="EMBL/GenBank/DDBJ databases">
        <title>Identification and recombinant expression of a fungal hydrolase from Papiliotrema laurentii that hydrolyzes apple cutin and clears colloidal polyester polyurethane.</title>
        <authorList>
            <consortium name="DOE Joint Genome Institute"/>
            <person name="Roman V.A."/>
            <person name="Bojanowski C."/>
            <person name="Crable B.R."/>
            <person name="Wagner D.N."/>
            <person name="Hung C.S."/>
            <person name="Nadeau L.J."/>
            <person name="Schratz L."/>
            <person name="Haridas S."/>
            <person name="Pangilinan J."/>
            <person name="Lipzen A."/>
            <person name="Na H."/>
            <person name="Yan M."/>
            <person name="Ng V."/>
            <person name="Grigoriev I.V."/>
            <person name="Spatafora J.W."/>
            <person name="Barlow D."/>
            <person name="Biffinger J."/>
            <person name="Kelley-Loughnane N."/>
            <person name="Varaljay V.A."/>
            <person name="Crookes-Goodson W.J."/>
        </authorList>
    </citation>
    <scope>NUCLEOTIDE SEQUENCE</scope>
    <source>
        <strain evidence="3">5307AH</strain>
    </source>
</reference>
<proteinExistence type="predicted"/>
<sequence>MPVSLRVLVSTDSAYPPTTPISVNSSSPTRISTGKFEGEISVWVKDFHGEGAGGDGSEYFDKRSGMTYGIVVRGKFLDAPTADEVVFGNVFERPIRDSLPWGTAVAVKFMNWVDPTLELDIYADKPWALSPAMASMSNVSFGERSTSAWVDEQSKGEVGVESPDEKGEIAARRKWFGVEKNRQSVKLDKEVGMEFANGLLDFNTLSATLPPPFHLSVPLLRYWDGQPVTYVCRRRSKSPVTADGVYWSVGFEIVDEEAKAELEKRGGSVLPLEGDSSKSGAPLQKDAAGGGNEEEDEGVD</sequence>
<dbReference type="Proteomes" id="UP001182556">
    <property type="component" value="Unassembled WGS sequence"/>
</dbReference>
<evidence type="ECO:0000313" key="4">
    <source>
        <dbReference type="Proteomes" id="UP001182556"/>
    </source>
</evidence>
<feature type="domain" description="Domain of unknown function at the cortex 1" evidence="2">
    <location>
        <begin position="5"/>
        <end position="254"/>
    </location>
</feature>
<dbReference type="PANTHER" id="PTHR34826">
    <property type="entry name" value="UPF0590 PROTEIN C409.17C"/>
    <property type="match status" value="1"/>
</dbReference>
<accession>A0AAD9D0V2</accession>
<dbReference type="InterPro" id="IPR013897">
    <property type="entry name" value="Duc1"/>
</dbReference>